<dbReference type="InterPro" id="IPR015424">
    <property type="entry name" value="PyrdxlP-dep_Trfase"/>
</dbReference>
<dbReference type="EMBL" id="ACBZ01000124">
    <property type="protein sequence ID" value="EEG48787.1"/>
    <property type="molecule type" value="Genomic_DNA"/>
</dbReference>
<evidence type="ECO:0000256" key="1">
    <source>
        <dbReference type="RuleBase" id="RU004508"/>
    </source>
</evidence>
<evidence type="ECO:0000313" key="2">
    <source>
        <dbReference type="EMBL" id="EEG48787.1"/>
    </source>
</evidence>
<dbReference type="InterPro" id="IPR015421">
    <property type="entry name" value="PyrdxlP-dep_Trfase_major"/>
</dbReference>
<name>C0CN77_BLAHS</name>
<dbReference type="PATRIC" id="fig|476272.21.peg.1747"/>
<proteinExistence type="inferred from homology"/>
<dbReference type="Proteomes" id="UP000003100">
    <property type="component" value="Unassembled WGS sequence"/>
</dbReference>
<gene>
    <name evidence="2" type="ORF">RUMHYD_02315</name>
</gene>
<dbReference type="GO" id="GO:0030170">
    <property type="term" value="F:pyridoxal phosphate binding"/>
    <property type="evidence" value="ECO:0007669"/>
    <property type="project" value="TreeGrafter"/>
</dbReference>
<dbReference type="PANTHER" id="PTHR30244:SF34">
    <property type="entry name" value="DTDP-4-AMINO-4,6-DIDEOXYGALACTOSE TRANSAMINASE"/>
    <property type="match status" value="1"/>
</dbReference>
<dbReference type="Pfam" id="PF01041">
    <property type="entry name" value="DegT_DnrJ_EryC1"/>
    <property type="match status" value="1"/>
</dbReference>
<dbReference type="eggNOG" id="COG0399">
    <property type="taxonomic scope" value="Bacteria"/>
</dbReference>
<keyword evidence="1" id="KW-0663">Pyridoxal phosphate</keyword>
<dbReference type="Gene3D" id="3.90.1150.10">
    <property type="entry name" value="Aspartate Aminotransferase, domain 1"/>
    <property type="match status" value="1"/>
</dbReference>
<dbReference type="PANTHER" id="PTHR30244">
    <property type="entry name" value="TRANSAMINASE"/>
    <property type="match status" value="1"/>
</dbReference>
<keyword evidence="3" id="KW-1185">Reference proteome</keyword>
<dbReference type="GO" id="GO:0000271">
    <property type="term" value="P:polysaccharide biosynthetic process"/>
    <property type="evidence" value="ECO:0007669"/>
    <property type="project" value="TreeGrafter"/>
</dbReference>
<comment type="similarity">
    <text evidence="1">Belongs to the DegT/DnrJ/EryC1 family.</text>
</comment>
<accession>C0CN77</accession>
<reference evidence="2 3" key="2">
    <citation type="submission" date="2009-02" db="EMBL/GenBank/DDBJ databases">
        <title>Draft genome sequence of Blautia hydrogenotrophica DSM 10507 (Ruminococcus hydrogenotrophicus DSM 10507).</title>
        <authorList>
            <person name="Sudarsanam P."/>
            <person name="Ley R."/>
            <person name="Guruge J."/>
            <person name="Turnbaugh P.J."/>
            <person name="Mahowald M."/>
            <person name="Liep D."/>
            <person name="Gordon J."/>
        </authorList>
    </citation>
    <scope>NUCLEOTIDE SEQUENCE [LARGE SCALE GENOMIC DNA]</scope>
    <source>
        <strain evidence="3">DSM 10507 / JCM 14656 / S5a33</strain>
    </source>
</reference>
<evidence type="ECO:0008006" key="4">
    <source>
        <dbReference type="Google" id="ProtNLM"/>
    </source>
</evidence>
<dbReference type="AlphaFoldDB" id="C0CN77"/>
<reference evidence="2 3" key="1">
    <citation type="submission" date="2009-01" db="EMBL/GenBank/DDBJ databases">
        <authorList>
            <person name="Fulton L."/>
            <person name="Clifton S."/>
            <person name="Fulton B."/>
            <person name="Xu J."/>
            <person name="Minx P."/>
            <person name="Pepin K.H."/>
            <person name="Johnson M."/>
            <person name="Bhonagiri V."/>
            <person name="Nash W.E."/>
            <person name="Mardis E.R."/>
            <person name="Wilson R.K."/>
        </authorList>
    </citation>
    <scope>NUCLEOTIDE SEQUENCE [LARGE SCALE GENOMIC DNA]</scope>
    <source>
        <strain evidence="3">DSM 10507 / JCM 14656 / S5a33</strain>
    </source>
</reference>
<dbReference type="RefSeq" id="WP_005949577.1">
    <property type="nucleotide sequence ID" value="NZ_CP136423.1"/>
</dbReference>
<protein>
    <recommendedName>
        <fullName evidence="4">TDP-4-oxo-6-deoxy-D-glucose transaminase</fullName>
    </recommendedName>
</protein>
<dbReference type="HOGENOM" id="CLU_059313_1_0_9"/>
<organism evidence="2 3">
    <name type="scientific">Blautia hydrogenotrophica (strain DSM 10507 / JCM 14656 / S5a33)</name>
    <name type="common">Ruminococcus hydrogenotrophicus</name>
    <dbReference type="NCBI Taxonomy" id="476272"/>
    <lineage>
        <taxon>Bacteria</taxon>
        <taxon>Bacillati</taxon>
        <taxon>Bacillota</taxon>
        <taxon>Clostridia</taxon>
        <taxon>Lachnospirales</taxon>
        <taxon>Lachnospiraceae</taxon>
        <taxon>Blautia</taxon>
    </lineage>
</organism>
<evidence type="ECO:0000313" key="3">
    <source>
        <dbReference type="Proteomes" id="UP000003100"/>
    </source>
</evidence>
<dbReference type="SUPFAM" id="SSF53383">
    <property type="entry name" value="PLP-dependent transferases"/>
    <property type="match status" value="1"/>
</dbReference>
<dbReference type="InterPro" id="IPR015422">
    <property type="entry name" value="PyrdxlP-dep_Trfase_small"/>
</dbReference>
<dbReference type="Gene3D" id="3.40.640.10">
    <property type="entry name" value="Type I PLP-dependent aspartate aminotransferase-like (Major domain)"/>
    <property type="match status" value="1"/>
</dbReference>
<dbReference type="GO" id="GO:0008483">
    <property type="term" value="F:transaminase activity"/>
    <property type="evidence" value="ECO:0007669"/>
    <property type="project" value="TreeGrafter"/>
</dbReference>
<dbReference type="GeneID" id="86821078"/>
<sequence>MLIGGFYHIDMELIKSEPQSKMFPLRCDRNQNYDRKVYTNNGRTATVYALQNGIKLEKGAIILVPDYLCISVLNSLEVTEAEFRFYHINRDLTIDLEDLKEKLDEKVKVLYVIHYFGMPQPRKVVEFIQKTKMEFDLWIIEDLTQTLYTMEDGRIGFGDYLVASTRKWLPVTDGGLLAVRNGVPLEKKTLEEGYDEAVYRQLLISLARDQVEKDKDADIAAYIKLEKEANAARYLDFTPRKMTEATRRILFQYDHLKSIQKRRENYHALYEGLKGIEEVELPVAQIDQKGNYVPFGFVVLVENRDEFYWYLAERGIIGEIQWILPTEYYRPGEAAQYLSDHNLMLSCDQRYGKEQMQYVIDTIKNYFRR</sequence>
<dbReference type="InterPro" id="IPR000653">
    <property type="entry name" value="DegT/StrS_aminotransferase"/>
</dbReference>